<evidence type="ECO:0000256" key="1">
    <source>
        <dbReference type="SAM" id="MobiDB-lite"/>
    </source>
</evidence>
<feature type="compositionally biased region" description="Basic and acidic residues" evidence="1">
    <location>
        <begin position="27"/>
        <end position="60"/>
    </location>
</feature>
<organism evidence="2 3">
    <name type="scientific">Mycoplasma feriruminatoris</name>
    <dbReference type="NCBI Taxonomy" id="1179777"/>
    <lineage>
        <taxon>Bacteria</taxon>
        <taxon>Bacillati</taxon>
        <taxon>Mycoplasmatota</taxon>
        <taxon>Mollicutes</taxon>
        <taxon>Mycoplasmataceae</taxon>
        <taxon>Mycoplasma</taxon>
    </lineage>
</organism>
<evidence type="ECO:0000313" key="3">
    <source>
        <dbReference type="Proteomes" id="UP001178740"/>
    </source>
</evidence>
<gene>
    <name evidence="2" type="ORF">MFERI15407_00645</name>
</gene>
<dbReference type="PROSITE" id="PS51257">
    <property type="entry name" value="PROKAR_LIPOPROTEIN"/>
    <property type="match status" value="1"/>
</dbReference>
<reference evidence="2" key="1">
    <citation type="submission" date="2022-11" db="EMBL/GenBank/DDBJ databases">
        <title>Comparative genomic analysis of Mycoplasma feriruminatoris and the Mycoplasma mycoides cluster.</title>
        <authorList>
            <person name="Baby V."/>
            <person name="Ambroset C."/>
            <person name="Gaurivaud P."/>
            <person name="Boury C."/>
            <person name="Guichoux E."/>
            <person name="Lartigue C."/>
            <person name="Tardy F."/>
            <person name="Sirand-Pugnet P."/>
        </authorList>
    </citation>
    <scope>NUCLEOTIDE SEQUENCE</scope>
    <source>
        <strain evidence="2">L15407</strain>
    </source>
</reference>
<evidence type="ECO:0000313" key="2">
    <source>
        <dbReference type="EMBL" id="WFQ95385.1"/>
    </source>
</evidence>
<dbReference type="Pfam" id="PF03382">
    <property type="entry name" value="DUF285"/>
    <property type="match status" value="1"/>
</dbReference>
<dbReference type="AlphaFoldDB" id="A0AAQ3I086"/>
<dbReference type="Proteomes" id="UP001178740">
    <property type="component" value="Chromosome"/>
</dbReference>
<proteinExistence type="predicted"/>
<name>A0AAQ3I086_9MOLU</name>
<feature type="region of interest" description="Disordered" evidence="1">
    <location>
        <begin position="27"/>
        <end position="87"/>
    </location>
</feature>
<dbReference type="RefSeq" id="WP_278300253.1">
    <property type="nucleotide sequence ID" value="NZ_CP113499.1"/>
</dbReference>
<dbReference type="EMBL" id="CP113499">
    <property type="protein sequence ID" value="WFQ95385.1"/>
    <property type="molecule type" value="Genomic_DNA"/>
</dbReference>
<dbReference type="InterPro" id="IPR005046">
    <property type="entry name" value="DUF285"/>
</dbReference>
<sequence length="261" mass="30224">MKKILTILSSFSLIAISSVLVVSCKADRADKKIEQPGRTPESKMDKEEDKKDSKTPDSRNEMSQGDQPRNDSKNGSNASKHNNNIFSSTEDEGEFIKKYYERLEKKKTDNVPHLFNPKDPNEIFALGYEKEKNKKDSIKLKQIPKNVKKVPNWLPKKITSLESAFKGNLNKHIEGIESWDISNVKSLYQTLFDARNFNGDITKWQTQNVEDFNYMLSGTNSFDRDLSKWKVTKRPFQVGFAKNSTFDKNRKFWPPFKNKNN</sequence>
<feature type="compositionally biased region" description="Polar residues" evidence="1">
    <location>
        <begin position="61"/>
        <end position="87"/>
    </location>
</feature>
<protein>
    <submittedName>
        <fullName evidence="2">BspA family leucine-rich repeat surface protein</fullName>
    </submittedName>
</protein>
<dbReference type="InterPro" id="IPR054816">
    <property type="entry name" value="Lipoprotein_mollicutes-type_CS"/>
</dbReference>
<dbReference type="NCBIfam" id="NF038029">
    <property type="entry name" value="LP_plasma"/>
    <property type="match status" value="1"/>
</dbReference>
<accession>A0AAQ3I086</accession>